<dbReference type="Gene3D" id="3.10.129.110">
    <property type="entry name" value="Polyketide synthase dehydratase"/>
    <property type="match status" value="1"/>
</dbReference>
<reference evidence="1" key="1">
    <citation type="submission" date="2020-11" db="EMBL/GenBank/DDBJ databases">
        <authorList>
            <person name="Tran Van P."/>
        </authorList>
    </citation>
    <scope>NUCLEOTIDE SEQUENCE</scope>
</reference>
<name>A0A7R9HAP3_TIMPO</name>
<proteinExistence type="predicted"/>
<evidence type="ECO:0000313" key="1">
    <source>
        <dbReference type="EMBL" id="CAD7414062.1"/>
    </source>
</evidence>
<gene>
    <name evidence="1" type="ORF">TPSB3V08_LOCUS9427</name>
</gene>
<sequence>MYEAGLLPKVSSLYPPVRYPVSRGTASLSSLVTWDHKDTYLTAMDMNTGRLLLTWKHYCSKQKIYISETSVVFENLQVHQHLVIPEKGGFTLSVFIQRGSGFFEIEMDGVTLILSGQIVQPQNLKQEFDKYMTVSPDVFSLTAQEVYSELKNRGYQYTDQFRGILDLTTTQKGCVATVNWTGNWCCFIDSLIQMVLFTDGDNSHDIYLPLEIRKAVIDPSQHKEPRDIKAVYNNISGVVRGGGVEIQGLKVSATKILKNNEASLKLESMTFISHTNPRLKLTEQFVEVSMQIAFENISIPTTRKATIVDFEEESSLGRFTSVVKHILKKFHILKFHEYGALVLAPKHFGRIAFQ</sequence>
<dbReference type="EMBL" id="OD007514">
    <property type="protein sequence ID" value="CAD7414062.1"/>
    <property type="molecule type" value="Genomic_DNA"/>
</dbReference>
<dbReference type="Gene3D" id="3.30.70.3290">
    <property type="match status" value="1"/>
</dbReference>
<accession>A0A7R9HAP3</accession>
<dbReference type="AlphaFoldDB" id="A0A7R9HAP3"/>
<organism evidence="1">
    <name type="scientific">Timema poppense</name>
    <name type="common">Walking stick</name>
    <dbReference type="NCBI Taxonomy" id="170557"/>
    <lineage>
        <taxon>Eukaryota</taxon>
        <taxon>Metazoa</taxon>
        <taxon>Ecdysozoa</taxon>
        <taxon>Arthropoda</taxon>
        <taxon>Hexapoda</taxon>
        <taxon>Insecta</taxon>
        <taxon>Pterygota</taxon>
        <taxon>Neoptera</taxon>
        <taxon>Polyneoptera</taxon>
        <taxon>Phasmatodea</taxon>
        <taxon>Timematodea</taxon>
        <taxon>Timematoidea</taxon>
        <taxon>Timematidae</taxon>
        <taxon>Timema</taxon>
    </lineage>
</organism>
<dbReference type="InterPro" id="IPR042104">
    <property type="entry name" value="PKS_dehydratase_sf"/>
</dbReference>
<protein>
    <submittedName>
        <fullName evidence="1">Uncharacterized protein</fullName>
    </submittedName>
</protein>